<dbReference type="Proteomes" id="UP000335636">
    <property type="component" value="Unassembled WGS sequence"/>
</dbReference>
<feature type="compositionally biased region" description="Basic and acidic residues" evidence="1">
    <location>
        <begin position="9"/>
        <end position="28"/>
    </location>
</feature>
<feature type="compositionally biased region" description="Polar residues" evidence="1">
    <location>
        <begin position="87"/>
        <end position="99"/>
    </location>
</feature>
<dbReference type="EMBL" id="CABDUW010000506">
    <property type="protein sequence ID" value="VTJ70411.1"/>
    <property type="molecule type" value="Genomic_DNA"/>
</dbReference>
<dbReference type="Proteomes" id="UP000662637">
    <property type="component" value="Unassembled WGS sequence"/>
</dbReference>
<feature type="region of interest" description="Disordered" evidence="1">
    <location>
        <begin position="1"/>
        <end position="49"/>
    </location>
</feature>
<sequence length="130" mass="14438">MSSLTLSKHRQDGHGHGQQVDRERDARRQQGQPQSLPSVMCSGLEMGQPGGWTLRPHTWTTWPASQIVATVPQPPPVSRPEKLETSAARQQGKSPSTPGHSLPGSWTLPEQLLAWWCQHRSLSWGPAWSH</sequence>
<gene>
    <name evidence="2" type="ORF">GHT09_019787</name>
    <name evidence="3" type="ORF">MONAX_5E010637</name>
</gene>
<evidence type="ECO:0000313" key="2">
    <source>
        <dbReference type="EMBL" id="KAF7460006.1"/>
    </source>
</evidence>
<accession>A0A5E4BN51</accession>
<keyword evidence="4" id="KW-1185">Reference proteome</keyword>
<name>A0A5E4BN51_MARMO</name>
<evidence type="ECO:0000256" key="1">
    <source>
        <dbReference type="SAM" id="MobiDB-lite"/>
    </source>
</evidence>
<feature type="region of interest" description="Disordered" evidence="1">
    <location>
        <begin position="71"/>
        <end position="105"/>
    </location>
</feature>
<evidence type="ECO:0000313" key="4">
    <source>
        <dbReference type="Proteomes" id="UP000335636"/>
    </source>
</evidence>
<dbReference type="AlphaFoldDB" id="A0A5E4BN51"/>
<reference evidence="3 4" key="1">
    <citation type="submission" date="2019-04" db="EMBL/GenBank/DDBJ databases">
        <authorList>
            <person name="Alioto T."/>
            <person name="Alioto T."/>
        </authorList>
    </citation>
    <scope>NUCLEOTIDE SEQUENCE [LARGE SCALE GENOMIC DNA]</scope>
</reference>
<protein>
    <submittedName>
        <fullName evidence="3">Uncharacterized protein</fullName>
    </submittedName>
</protein>
<reference evidence="2" key="2">
    <citation type="submission" date="2020-08" db="EMBL/GenBank/DDBJ databases">
        <authorList>
            <person name="Shumante A."/>
            <person name="Zimin A.V."/>
            <person name="Puiu D."/>
            <person name="Salzberg S.L."/>
        </authorList>
    </citation>
    <scope>NUCLEOTIDE SEQUENCE</scope>
    <source>
        <strain evidence="2">WC2-LM</strain>
        <tissue evidence="2">Liver</tissue>
    </source>
</reference>
<dbReference type="EMBL" id="WJEC01008806">
    <property type="protein sequence ID" value="KAF7460006.1"/>
    <property type="molecule type" value="Genomic_DNA"/>
</dbReference>
<proteinExistence type="predicted"/>
<organism evidence="3 4">
    <name type="scientific">Marmota monax</name>
    <name type="common">Woodchuck</name>
    <dbReference type="NCBI Taxonomy" id="9995"/>
    <lineage>
        <taxon>Eukaryota</taxon>
        <taxon>Metazoa</taxon>
        <taxon>Chordata</taxon>
        <taxon>Craniata</taxon>
        <taxon>Vertebrata</taxon>
        <taxon>Euteleostomi</taxon>
        <taxon>Mammalia</taxon>
        <taxon>Eutheria</taxon>
        <taxon>Euarchontoglires</taxon>
        <taxon>Glires</taxon>
        <taxon>Rodentia</taxon>
        <taxon>Sciuromorpha</taxon>
        <taxon>Sciuridae</taxon>
        <taxon>Xerinae</taxon>
        <taxon>Marmotini</taxon>
        <taxon>Marmota</taxon>
    </lineage>
</organism>
<evidence type="ECO:0000313" key="3">
    <source>
        <dbReference type="EMBL" id="VTJ70411.1"/>
    </source>
</evidence>